<reference evidence="2" key="1">
    <citation type="submission" date="2021-12" db="EMBL/GenBank/DDBJ databases">
        <title>Black yeast isolated from Biological Soil Crust.</title>
        <authorList>
            <person name="Kurbessoian T."/>
        </authorList>
    </citation>
    <scope>NUCLEOTIDE SEQUENCE</scope>
    <source>
        <strain evidence="2">CCFEE 5208</strain>
    </source>
</reference>
<accession>A0AAN6F7Q1</accession>
<comment type="caution">
    <text evidence="2">The sequence shown here is derived from an EMBL/GenBank/DDBJ whole genome shotgun (WGS) entry which is preliminary data.</text>
</comment>
<name>A0AAN6F7Q1_9PEZI</name>
<proteinExistence type="predicted"/>
<protein>
    <submittedName>
        <fullName evidence="2">Uncharacterized protein</fullName>
    </submittedName>
</protein>
<evidence type="ECO:0000313" key="3">
    <source>
        <dbReference type="Proteomes" id="UP001168146"/>
    </source>
</evidence>
<feature type="compositionally biased region" description="Polar residues" evidence="1">
    <location>
        <begin position="1"/>
        <end position="14"/>
    </location>
</feature>
<dbReference type="AlphaFoldDB" id="A0AAN6F7Q1"/>
<feature type="region of interest" description="Disordered" evidence="1">
    <location>
        <begin position="1"/>
        <end position="31"/>
    </location>
</feature>
<dbReference type="Proteomes" id="UP001168146">
    <property type="component" value="Unassembled WGS sequence"/>
</dbReference>
<evidence type="ECO:0000256" key="1">
    <source>
        <dbReference type="SAM" id="MobiDB-lite"/>
    </source>
</evidence>
<organism evidence="2 3">
    <name type="scientific">Friedmanniomyces endolithicus</name>
    <dbReference type="NCBI Taxonomy" id="329885"/>
    <lineage>
        <taxon>Eukaryota</taxon>
        <taxon>Fungi</taxon>
        <taxon>Dikarya</taxon>
        <taxon>Ascomycota</taxon>
        <taxon>Pezizomycotina</taxon>
        <taxon>Dothideomycetes</taxon>
        <taxon>Dothideomycetidae</taxon>
        <taxon>Mycosphaerellales</taxon>
        <taxon>Teratosphaeriaceae</taxon>
        <taxon>Friedmanniomyces</taxon>
    </lineage>
</organism>
<dbReference type="EMBL" id="JASUXU010000091">
    <property type="protein sequence ID" value="KAK0307838.1"/>
    <property type="molecule type" value="Genomic_DNA"/>
</dbReference>
<sequence>MVAPSSNIYISATQPHPRRAGGESDNGNPQPTPCIWMISVEPHKSHMPFMPKHKIEPVHYYASREGEEDVYQLHTHGTDGIIGTILIAEGAHGDAEQVLQALQAGLNSTSAAQSSGQALHGEGERWIRSVLQTLQTHKFTDAFDIGELMTFAKDYFAKRLDGSGLARTAYPGLHENHREKSSKHHLWLTYPTKSPRIGDQESRSYGGLM</sequence>
<evidence type="ECO:0000313" key="2">
    <source>
        <dbReference type="EMBL" id="KAK0307838.1"/>
    </source>
</evidence>
<gene>
    <name evidence="2" type="ORF">LTR82_015774</name>
</gene>